<evidence type="ECO:0000313" key="2">
    <source>
        <dbReference type="EMBL" id="ERN04884.1"/>
    </source>
</evidence>
<sequence>DETRKERIGEAREWKDKGKEGKGTGTTTEPNRQSNARDTAKQSKVEAIAERNRKSRKRAEH</sequence>
<dbReference type="AlphaFoldDB" id="U5CV51"/>
<feature type="region of interest" description="Disordered" evidence="1">
    <location>
        <begin position="1"/>
        <end position="61"/>
    </location>
</feature>
<evidence type="ECO:0000256" key="1">
    <source>
        <dbReference type="SAM" id="MobiDB-lite"/>
    </source>
</evidence>
<feature type="compositionally biased region" description="Basic and acidic residues" evidence="1">
    <location>
        <begin position="1"/>
        <end position="22"/>
    </location>
</feature>
<proteinExistence type="predicted"/>
<protein>
    <submittedName>
        <fullName evidence="2">Uncharacterized protein</fullName>
    </submittedName>
</protein>
<feature type="compositionally biased region" description="Basic and acidic residues" evidence="1">
    <location>
        <begin position="38"/>
        <end position="52"/>
    </location>
</feature>
<organism evidence="2 3">
    <name type="scientific">Amborella trichopoda</name>
    <dbReference type="NCBI Taxonomy" id="13333"/>
    <lineage>
        <taxon>Eukaryota</taxon>
        <taxon>Viridiplantae</taxon>
        <taxon>Streptophyta</taxon>
        <taxon>Embryophyta</taxon>
        <taxon>Tracheophyta</taxon>
        <taxon>Spermatophyta</taxon>
        <taxon>Magnoliopsida</taxon>
        <taxon>Amborellales</taxon>
        <taxon>Amborellaceae</taxon>
        <taxon>Amborella</taxon>
    </lineage>
</organism>
<dbReference type="Proteomes" id="UP000017836">
    <property type="component" value="Unassembled WGS sequence"/>
</dbReference>
<evidence type="ECO:0000313" key="3">
    <source>
        <dbReference type="Proteomes" id="UP000017836"/>
    </source>
</evidence>
<keyword evidence="3" id="KW-1185">Reference proteome</keyword>
<dbReference type="Gramene" id="ERN04884">
    <property type="protein sequence ID" value="ERN04884"/>
    <property type="gene ID" value="AMTR_s04508p00006750"/>
</dbReference>
<feature type="non-terminal residue" evidence="2">
    <location>
        <position position="1"/>
    </location>
</feature>
<name>U5CV51_AMBTC</name>
<accession>U5CV51</accession>
<reference evidence="3" key="1">
    <citation type="journal article" date="2013" name="Science">
        <title>The Amborella genome and the evolution of flowering plants.</title>
        <authorList>
            <consortium name="Amborella Genome Project"/>
        </authorList>
    </citation>
    <scope>NUCLEOTIDE SEQUENCE [LARGE SCALE GENOMIC DNA]</scope>
</reference>
<dbReference type="EMBL" id="KI394120">
    <property type="protein sequence ID" value="ERN04884.1"/>
    <property type="molecule type" value="Genomic_DNA"/>
</dbReference>
<gene>
    <name evidence="2" type="ORF">AMTR_s04508p00006750</name>
</gene>
<dbReference type="HOGENOM" id="CLU_2929558_0_0_1"/>